<accession>A0A517VE38</accession>
<dbReference type="Proteomes" id="UP000316855">
    <property type="component" value="Chromosome"/>
</dbReference>
<dbReference type="AlphaFoldDB" id="A0A517VE38"/>
<protein>
    <submittedName>
        <fullName evidence="1">Uncharacterized protein</fullName>
    </submittedName>
</protein>
<keyword evidence="2" id="KW-1185">Reference proteome</keyword>
<reference evidence="1 2" key="1">
    <citation type="submission" date="2019-02" db="EMBL/GenBank/DDBJ databases">
        <title>Deep-cultivation of Planctomycetes and their phenomic and genomic characterization uncovers novel biology.</title>
        <authorList>
            <person name="Wiegand S."/>
            <person name="Jogler M."/>
            <person name="Boedeker C."/>
            <person name="Pinto D."/>
            <person name="Vollmers J."/>
            <person name="Rivas-Marin E."/>
            <person name="Kohn T."/>
            <person name="Peeters S.H."/>
            <person name="Heuer A."/>
            <person name="Rast P."/>
            <person name="Oberbeckmann S."/>
            <person name="Bunk B."/>
            <person name="Jeske O."/>
            <person name="Meyerdierks A."/>
            <person name="Storesund J.E."/>
            <person name="Kallscheuer N."/>
            <person name="Luecker S."/>
            <person name="Lage O.M."/>
            <person name="Pohl T."/>
            <person name="Merkel B.J."/>
            <person name="Hornburger P."/>
            <person name="Mueller R.-W."/>
            <person name="Bruemmer F."/>
            <person name="Labrenz M."/>
            <person name="Spormann A.M."/>
            <person name="Op den Camp H."/>
            <person name="Overmann J."/>
            <person name="Amann R."/>
            <person name="Jetten M.S.M."/>
            <person name="Mascher T."/>
            <person name="Medema M.H."/>
            <person name="Devos D.P."/>
            <person name="Kaster A.-K."/>
            <person name="Ovreas L."/>
            <person name="Rohde M."/>
            <person name="Galperin M.Y."/>
            <person name="Jogler C."/>
        </authorList>
    </citation>
    <scope>NUCLEOTIDE SEQUENCE [LARGE SCALE GENOMIC DNA]</scope>
    <source>
        <strain evidence="1 2">Pan161</strain>
    </source>
</reference>
<dbReference type="RefSeq" id="WP_145227974.1">
    <property type="nucleotide sequence ID" value="NZ_CP036343.1"/>
</dbReference>
<name>A0A517VE38_9PLAN</name>
<gene>
    <name evidence="1" type="ORF">Pan161_29030</name>
</gene>
<dbReference type="EMBL" id="CP036343">
    <property type="protein sequence ID" value="QDT91247.1"/>
    <property type="molecule type" value="Genomic_DNA"/>
</dbReference>
<evidence type="ECO:0000313" key="1">
    <source>
        <dbReference type="EMBL" id="QDT91247.1"/>
    </source>
</evidence>
<sequence>MSITTTKFRNKGWQVHSWNYADQEVQVLHQEPFRLNWIATQLVTYVFIIERTPENYQSILDDYAALREFAGQHKNTILPFGFQCGYALLPIYVGDSFSEALIADVNNTYRKRWCVFHTPALLERNTGKLYTLEEKSFWGCIYRDYIESAINETALVLNENMTADVV</sequence>
<organism evidence="1 2">
    <name type="scientific">Gimesia algae</name>
    <dbReference type="NCBI Taxonomy" id="2527971"/>
    <lineage>
        <taxon>Bacteria</taxon>
        <taxon>Pseudomonadati</taxon>
        <taxon>Planctomycetota</taxon>
        <taxon>Planctomycetia</taxon>
        <taxon>Planctomycetales</taxon>
        <taxon>Planctomycetaceae</taxon>
        <taxon>Gimesia</taxon>
    </lineage>
</organism>
<dbReference type="KEGG" id="gax:Pan161_29030"/>
<proteinExistence type="predicted"/>
<dbReference type="OrthoDB" id="1431494at2"/>
<evidence type="ECO:0000313" key="2">
    <source>
        <dbReference type="Proteomes" id="UP000316855"/>
    </source>
</evidence>